<evidence type="ECO:0000256" key="6">
    <source>
        <dbReference type="ARBA" id="ARBA00022737"/>
    </source>
</evidence>
<keyword evidence="6" id="KW-0677">Repeat</keyword>
<evidence type="ECO:0000256" key="8">
    <source>
        <dbReference type="ARBA" id="ARBA00023136"/>
    </source>
</evidence>
<dbReference type="InterPro" id="IPR001611">
    <property type="entry name" value="Leu-rich_rpt"/>
</dbReference>
<dbReference type="PRINTS" id="PR00019">
    <property type="entry name" value="LEURICHRPT"/>
</dbReference>
<keyword evidence="3" id="KW-1003">Cell membrane</keyword>
<comment type="similarity">
    <text evidence="2">Belongs to the RLP family.</text>
</comment>
<name>A0A2Z6NCT0_TRISU</name>
<organism evidence="11 12">
    <name type="scientific">Trifolium subterraneum</name>
    <name type="common">Subterranean clover</name>
    <dbReference type="NCBI Taxonomy" id="3900"/>
    <lineage>
        <taxon>Eukaryota</taxon>
        <taxon>Viridiplantae</taxon>
        <taxon>Streptophyta</taxon>
        <taxon>Embryophyta</taxon>
        <taxon>Tracheophyta</taxon>
        <taxon>Spermatophyta</taxon>
        <taxon>Magnoliopsida</taxon>
        <taxon>eudicotyledons</taxon>
        <taxon>Gunneridae</taxon>
        <taxon>Pentapetalae</taxon>
        <taxon>rosids</taxon>
        <taxon>fabids</taxon>
        <taxon>Fabales</taxon>
        <taxon>Fabaceae</taxon>
        <taxon>Papilionoideae</taxon>
        <taxon>50 kb inversion clade</taxon>
        <taxon>NPAAA clade</taxon>
        <taxon>Hologalegina</taxon>
        <taxon>IRL clade</taxon>
        <taxon>Trifolieae</taxon>
        <taxon>Trifolium</taxon>
    </lineage>
</organism>
<gene>
    <name evidence="11" type="ORF">TSUD_256060</name>
</gene>
<dbReference type="OrthoDB" id="442066at2759"/>
<dbReference type="AlphaFoldDB" id="A0A2Z6NCT0"/>
<comment type="subcellular location">
    <subcellularLocation>
        <location evidence="1">Cell membrane</location>
        <topology evidence="1">Single-pass type I membrane protein</topology>
    </subcellularLocation>
</comment>
<proteinExistence type="inferred from homology"/>
<evidence type="ECO:0000256" key="1">
    <source>
        <dbReference type="ARBA" id="ARBA00004251"/>
    </source>
</evidence>
<keyword evidence="5" id="KW-0812">Transmembrane</keyword>
<keyword evidence="12" id="KW-1185">Reference proteome</keyword>
<dbReference type="PANTHER" id="PTHR27004">
    <property type="entry name" value="RECEPTOR-LIKE PROTEIN 12 ISOFORM X1"/>
    <property type="match status" value="1"/>
</dbReference>
<dbReference type="Proteomes" id="UP000242715">
    <property type="component" value="Unassembled WGS sequence"/>
</dbReference>
<evidence type="ECO:0000256" key="7">
    <source>
        <dbReference type="ARBA" id="ARBA00022989"/>
    </source>
</evidence>
<evidence type="ECO:0000256" key="4">
    <source>
        <dbReference type="ARBA" id="ARBA00022614"/>
    </source>
</evidence>
<accession>A0A2Z6NCT0</accession>
<dbReference type="EMBL" id="DF973546">
    <property type="protein sequence ID" value="GAU34110.1"/>
    <property type="molecule type" value="Genomic_DNA"/>
</dbReference>
<dbReference type="GO" id="GO:0005886">
    <property type="term" value="C:plasma membrane"/>
    <property type="evidence" value="ECO:0007669"/>
    <property type="project" value="UniProtKB-SubCell"/>
</dbReference>
<sequence length="131" mass="14993">MKNDFTESEYMMCSVHMPALLSRPSQFQEKPWYYDSLTTVRKGIKITMVKIPTVLVIVDLSRNKFEGEMPNVIGELHALIGLNLSHNRLIGHIPQSMGNLTNLEWLDLSSNRLTGHIHAELTNLRFLAFLN</sequence>
<dbReference type="FunFam" id="3.80.10.10:FF:000356">
    <property type="entry name" value="LRR receptor-like serine/threonine-protein kinase"/>
    <property type="match status" value="1"/>
</dbReference>
<dbReference type="SUPFAM" id="SSF52058">
    <property type="entry name" value="L domain-like"/>
    <property type="match status" value="1"/>
</dbReference>
<evidence type="ECO:0000313" key="11">
    <source>
        <dbReference type="EMBL" id="GAU34110.1"/>
    </source>
</evidence>
<evidence type="ECO:0000256" key="3">
    <source>
        <dbReference type="ARBA" id="ARBA00022475"/>
    </source>
</evidence>
<evidence type="ECO:0000313" key="12">
    <source>
        <dbReference type="Proteomes" id="UP000242715"/>
    </source>
</evidence>
<keyword evidence="4" id="KW-0433">Leucine-rich repeat</keyword>
<dbReference type="InterPro" id="IPR032675">
    <property type="entry name" value="LRR_dom_sf"/>
</dbReference>
<keyword evidence="7" id="KW-1133">Transmembrane helix</keyword>
<reference evidence="12" key="1">
    <citation type="journal article" date="2017" name="Front. Plant Sci.">
        <title>Climate Clever Clovers: New Paradigm to Reduce the Environmental Footprint of Ruminants by Breeding Low Methanogenic Forages Utilizing Haplotype Variation.</title>
        <authorList>
            <person name="Kaur P."/>
            <person name="Appels R."/>
            <person name="Bayer P.E."/>
            <person name="Keeble-Gagnere G."/>
            <person name="Wang J."/>
            <person name="Hirakawa H."/>
            <person name="Shirasawa K."/>
            <person name="Vercoe P."/>
            <person name="Stefanova K."/>
            <person name="Durmic Z."/>
            <person name="Nichols P."/>
            <person name="Revell C."/>
            <person name="Isobe S.N."/>
            <person name="Edwards D."/>
            <person name="Erskine W."/>
        </authorList>
    </citation>
    <scope>NUCLEOTIDE SEQUENCE [LARGE SCALE GENOMIC DNA]</scope>
    <source>
        <strain evidence="12">cv. Daliak</strain>
    </source>
</reference>
<evidence type="ECO:0000256" key="10">
    <source>
        <dbReference type="ARBA" id="ARBA00023180"/>
    </source>
</evidence>
<keyword evidence="10" id="KW-0325">Glycoprotein</keyword>
<protein>
    <recommendedName>
        <fullName evidence="13">Leucine-rich repeat-containing N-terminal plant-type domain-containing protein</fullName>
    </recommendedName>
</protein>
<keyword evidence="9" id="KW-0675">Receptor</keyword>
<evidence type="ECO:0000256" key="5">
    <source>
        <dbReference type="ARBA" id="ARBA00022692"/>
    </source>
</evidence>
<dbReference type="Gene3D" id="3.80.10.10">
    <property type="entry name" value="Ribonuclease Inhibitor"/>
    <property type="match status" value="1"/>
</dbReference>
<dbReference type="Pfam" id="PF13855">
    <property type="entry name" value="LRR_8"/>
    <property type="match status" value="1"/>
</dbReference>
<evidence type="ECO:0000256" key="9">
    <source>
        <dbReference type="ARBA" id="ARBA00023170"/>
    </source>
</evidence>
<dbReference type="PANTHER" id="PTHR27004:SF444">
    <property type="entry name" value="TM RESISTANCE PROTEIN, PUTATIVE-RELATED"/>
    <property type="match status" value="1"/>
</dbReference>
<evidence type="ECO:0000256" key="2">
    <source>
        <dbReference type="ARBA" id="ARBA00009592"/>
    </source>
</evidence>
<keyword evidence="8" id="KW-0472">Membrane</keyword>
<dbReference type="PROSITE" id="PS51450">
    <property type="entry name" value="LRR"/>
    <property type="match status" value="1"/>
</dbReference>
<evidence type="ECO:0008006" key="13">
    <source>
        <dbReference type="Google" id="ProtNLM"/>
    </source>
</evidence>